<evidence type="ECO:0000256" key="5">
    <source>
        <dbReference type="ARBA" id="ARBA00022723"/>
    </source>
</evidence>
<keyword evidence="14" id="KW-1185">Reference proteome</keyword>
<dbReference type="HAMAP" id="MF_00354">
    <property type="entry name" value="Idi_2"/>
    <property type="match status" value="1"/>
</dbReference>
<dbReference type="PANTHER" id="PTHR43665:SF1">
    <property type="entry name" value="ISOPENTENYL-DIPHOSPHATE DELTA-ISOMERASE"/>
    <property type="match status" value="1"/>
</dbReference>
<keyword evidence="3 11" id="KW-0285">Flavoprotein</keyword>
<accession>A0AAF0PDA4</accession>
<dbReference type="SMART" id="SM01240">
    <property type="entry name" value="IMPDH"/>
    <property type="match status" value="1"/>
</dbReference>
<feature type="binding site" evidence="11">
    <location>
        <begin position="69"/>
        <end position="71"/>
    </location>
    <ligand>
        <name>FMN</name>
        <dbReference type="ChEBI" id="CHEBI:58210"/>
    </ligand>
</feature>
<dbReference type="GeneID" id="84215593"/>
<dbReference type="PANTHER" id="PTHR43665">
    <property type="entry name" value="ISOPENTENYL-DIPHOSPHATE DELTA-ISOMERASE"/>
    <property type="match status" value="1"/>
</dbReference>
<dbReference type="PIRSF" id="PIRSF003314">
    <property type="entry name" value="IPP_isomerase"/>
    <property type="match status" value="1"/>
</dbReference>
<keyword evidence="6 11" id="KW-0460">Magnesium</keyword>
<evidence type="ECO:0000256" key="4">
    <source>
        <dbReference type="ARBA" id="ARBA00022643"/>
    </source>
</evidence>
<keyword evidence="2 11" id="KW-0963">Cytoplasm</keyword>
<evidence type="ECO:0000256" key="8">
    <source>
        <dbReference type="ARBA" id="ARBA00023229"/>
    </source>
</evidence>
<gene>
    <name evidence="11 13" type="primary">fni</name>
    <name evidence="13" type="ORF">NP511_16590</name>
</gene>
<feature type="binding site" evidence="11">
    <location>
        <position position="165"/>
    </location>
    <ligand>
        <name>Mg(2+)</name>
        <dbReference type="ChEBI" id="CHEBI:18420"/>
    </ligand>
</feature>
<comment type="cofactor">
    <cofactor evidence="11">
        <name>Mg(2+)</name>
        <dbReference type="ChEBI" id="CHEBI:18420"/>
    </cofactor>
</comment>
<comment type="catalytic activity">
    <reaction evidence="11">
        <text>isopentenyl diphosphate = dimethylallyl diphosphate</text>
        <dbReference type="Rhea" id="RHEA:23284"/>
        <dbReference type="ChEBI" id="CHEBI:57623"/>
        <dbReference type="ChEBI" id="CHEBI:128769"/>
        <dbReference type="EC" id="5.3.3.2"/>
    </reaction>
</comment>
<dbReference type="GO" id="GO:0010181">
    <property type="term" value="F:FMN binding"/>
    <property type="evidence" value="ECO:0007669"/>
    <property type="project" value="UniProtKB-UniRule"/>
</dbReference>
<dbReference type="Pfam" id="PF01070">
    <property type="entry name" value="FMN_dh"/>
    <property type="match status" value="1"/>
</dbReference>
<evidence type="ECO:0000313" key="13">
    <source>
        <dbReference type="EMBL" id="WMT06995.1"/>
    </source>
</evidence>
<keyword evidence="5 11" id="KW-0479">Metal-binding</keyword>
<dbReference type="CDD" id="cd02811">
    <property type="entry name" value="IDI-2_FMN"/>
    <property type="match status" value="1"/>
</dbReference>
<evidence type="ECO:0000256" key="11">
    <source>
        <dbReference type="HAMAP-Rule" id="MF_00354"/>
    </source>
</evidence>
<feature type="binding site" evidence="11">
    <location>
        <begin position="277"/>
        <end position="279"/>
    </location>
    <ligand>
        <name>FMN</name>
        <dbReference type="ChEBI" id="CHEBI:58210"/>
    </ligand>
</feature>
<dbReference type="InterPro" id="IPR000262">
    <property type="entry name" value="FMN-dep_DH"/>
</dbReference>
<feature type="binding site" evidence="11">
    <location>
        <position position="196"/>
    </location>
    <ligand>
        <name>FMN</name>
        <dbReference type="ChEBI" id="CHEBI:58210"/>
    </ligand>
</feature>
<evidence type="ECO:0000259" key="12">
    <source>
        <dbReference type="Pfam" id="PF01070"/>
    </source>
</evidence>
<evidence type="ECO:0000256" key="10">
    <source>
        <dbReference type="ARBA" id="ARBA00025810"/>
    </source>
</evidence>
<evidence type="ECO:0000256" key="3">
    <source>
        <dbReference type="ARBA" id="ARBA00022630"/>
    </source>
</evidence>
<keyword evidence="7 11" id="KW-0521">NADP</keyword>
<dbReference type="GO" id="GO:0000287">
    <property type="term" value="F:magnesium ion binding"/>
    <property type="evidence" value="ECO:0007669"/>
    <property type="project" value="UniProtKB-UniRule"/>
</dbReference>
<dbReference type="GO" id="GO:0004452">
    <property type="term" value="F:isopentenyl-diphosphate delta-isomerase activity"/>
    <property type="evidence" value="ECO:0007669"/>
    <property type="project" value="UniProtKB-UniRule"/>
</dbReference>
<keyword evidence="9 11" id="KW-0413">Isomerase</keyword>
<evidence type="ECO:0000256" key="1">
    <source>
        <dbReference type="ARBA" id="ARBA00001917"/>
    </source>
</evidence>
<dbReference type="AlphaFoldDB" id="A0AAF0PDA4"/>
<comment type="cofactor">
    <cofactor evidence="1 11">
        <name>FMN</name>
        <dbReference type="ChEBI" id="CHEBI:58210"/>
    </cofactor>
</comment>
<organism evidence="13 14">
    <name type="scientific">Natrinema thermotolerans</name>
    <dbReference type="NCBI Taxonomy" id="121872"/>
    <lineage>
        <taxon>Archaea</taxon>
        <taxon>Methanobacteriati</taxon>
        <taxon>Methanobacteriota</taxon>
        <taxon>Stenosarchaea group</taxon>
        <taxon>Halobacteria</taxon>
        <taxon>Halobacteriales</taxon>
        <taxon>Natrialbaceae</taxon>
        <taxon>Natrinema</taxon>
    </lineage>
</organism>
<dbReference type="GO" id="GO:0005737">
    <property type="term" value="C:cytoplasm"/>
    <property type="evidence" value="ECO:0007669"/>
    <property type="project" value="UniProtKB-SubCell"/>
</dbReference>
<dbReference type="GeneID" id="39863248"/>
<dbReference type="Gene3D" id="3.20.20.70">
    <property type="entry name" value="Aldolase class I"/>
    <property type="match status" value="1"/>
</dbReference>
<dbReference type="EMBL" id="CP101873">
    <property type="protein sequence ID" value="WMT06995.1"/>
    <property type="molecule type" value="Genomic_DNA"/>
</dbReference>
<feature type="binding site" evidence="11">
    <location>
        <position position="130"/>
    </location>
    <ligand>
        <name>FMN</name>
        <dbReference type="ChEBI" id="CHEBI:58210"/>
    </ligand>
</feature>
<comment type="subunit">
    <text evidence="10 11">Homooctamer. Dimer of tetramers.</text>
</comment>
<name>A0AAF0PDA4_9EURY</name>
<feature type="binding site" evidence="11">
    <location>
        <begin position="12"/>
        <end position="13"/>
    </location>
    <ligand>
        <name>substrate</name>
    </ligand>
</feature>
<dbReference type="GO" id="GO:0016491">
    <property type="term" value="F:oxidoreductase activity"/>
    <property type="evidence" value="ECO:0007669"/>
    <property type="project" value="InterPro"/>
</dbReference>
<protein>
    <recommendedName>
        <fullName evidence="11">Isopentenyl-diphosphate delta-isomerase</fullName>
        <shortName evidence="11">IPP isomerase</shortName>
        <ecNumber evidence="11">5.3.3.2</ecNumber>
    </recommendedName>
    <alternativeName>
        <fullName evidence="11">Isopentenyl diphosphate:dimethylallyl diphosphate isomerase</fullName>
    </alternativeName>
    <alternativeName>
        <fullName evidence="11">Isopentenyl pyrophosphate isomerase</fullName>
    </alternativeName>
    <alternativeName>
        <fullName evidence="11">Type 2 isopentenyl diphosphate isomerase</fullName>
        <shortName evidence="11">IDI-2</shortName>
    </alternativeName>
</protein>
<comment type="similarity">
    <text evidence="11">Belongs to the IPP isomerase type 2 family.</text>
</comment>
<comment type="caution">
    <text evidence="11">Lacks conserved residue(s) required for the propagation of feature annotation.</text>
</comment>
<comment type="subcellular location">
    <subcellularLocation>
        <location evidence="11">Cytoplasm</location>
    </subcellularLocation>
</comment>
<keyword evidence="8 11" id="KW-0414">Isoprene biosynthesis</keyword>
<dbReference type="GO" id="GO:0008299">
    <property type="term" value="P:isoprenoid biosynthetic process"/>
    <property type="evidence" value="ECO:0007669"/>
    <property type="project" value="UniProtKB-UniRule"/>
</dbReference>
<feature type="binding site" evidence="11">
    <location>
        <position position="99"/>
    </location>
    <ligand>
        <name>FMN</name>
        <dbReference type="ChEBI" id="CHEBI:58210"/>
    </ligand>
</feature>
<sequence length="365" mass="38947">MTEQGSSETEDRKDDHIRIVQERDVETTGTGFEDVHLVHDALPELDYDAIDPAIEFLGHELSAPIFIESMTGGHRNTTAINRALARAASETGIAMGLGSQRAGLELDDDGVLESYTVVRDVAPDAFIYGNLGAAQLREYDIETVERAVAMIEADALAVHLNFLQEAVQPEGDVDGRDCLAAIERVAADLSVPIIVKETGNGISGETARKLSAAGVHAIDVAGKGGTTWSGIEAYRAATANEPRQQRIGTLFRDWGIPTAASTLECVAEHDCVIASGGVRTGLDVAKAIAVGARAGGLAKPFLKPATNGPDAVIERVEDLIAELRTAMFVTGSGSIDALQRTEYVLQGETREYVEQRTSSEKQLYS</sequence>
<evidence type="ECO:0000256" key="9">
    <source>
        <dbReference type="ARBA" id="ARBA00023235"/>
    </source>
</evidence>
<evidence type="ECO:0000256" key="7">
    <source>
        <dbReference type="ARBA" id="ARBA00022857"/>
    </source>
</evidence>
<evidence type="ECO:0000256" key="2">
    <source>
        <dbReference type="ARBA" id="ARBA00022490"/>
    </source>
</evidence>
<dbReference type="NCBIfam" id="TIGR02151">
    <property type="entry name" value="IPP_isom_2"/>
    <property type="match status" value="1"/>
</dbReference>
<dbReference type="Proteomes" id="UP001224926">
    <property type="component" value="Chromosome"/>
</dbReference>
<dbReference type="InterPro" id="IPR013785">
    <property type="entry name" value="Aldolase_TIM"/>
</dbReference>
<evidence type="ECO:0000256" key="6">
    <source>
        <dbReference type="ARBA" id="ARBA00022842"/>
    </source>
</evidence>
<dbReference type="SUPFAM" id="SSF51395">
    <property type="entry name" value="FMN-linked oxidoreductases"/>
    <property type="match status" value="1"/>
</dbReference>
<dbReference type="EC" id="5.3.3.2" evidence="11"/>
<dbReference type="RefSeq" id="WP_006650360.1">
    <property type="nucleotide sequence ID" value="NZ_CP101873.1"/>
</dbReference>
<comment type="cofactor">
    <cofactor evidence="11">
        <name>NADPH</name>
        <dbReference type="ChEBI" id="CHEBI:57783"/>
    </cofactor>
</comment>
<feature type="binding site" evidence="11">
    <location>
        <begin position="298"/>
        <end position="299"/>
    </location>
    <ligand>
        <name>FMN</name>
        <dbReference type="ChEBI" id="CHEBI:58210"/>
    </ligand>
</feature>
<proteinExistence type="inferred from homology"/>
<dbReference type="GO" id="GO:0070402">
    <property type="term" value="F:NADPH binding"/>
    <property type="evidence" value="ECO:0007669"/>
    <property type="project" value="UniProtKB-UniRule"/>
</dbReference>
<feature type="domain" description="FMN-dependent dehydrogenase" evidence="12">
    <location>
        <begin position="179"/>
        <end position="341"/>
    </location>
</feature>
<reference evidence="13 14" key="1">
    <citation type="submission" date="2022-07" db="EMBL/GenBank/DDBJ databases">
        <title>Two temperate virus in Haloterrigena jeotgali A29.</title>
        <authorList>
            <person name="Deng X."/>
        </authorList>
    </citation>
    <scope>NUCLEOTIDE SEQUENCE [LARGE SCALE GENOMIC DNA]</scope>
    <source>
        <strain evidence="13 14">A29</strain>
    </source>
</reference>
<keyword evidence="4 11" id="KW-0288">FMN</keyword>
<comment type="function">
    <text evidence="11">Involved in the biosynthesis of isoprenoids. Catalyzes the 1,3-allylic rearrangement of the homoallylic substrate isopentenyl (IPP) to its allylic isomer, dimethylallyl diphosphate (DMAPP).</text>
</comment>
<evidence type="ECO:0000313" key="14">
    <source>
        <dbReference type="Proteomes" id="UP001224926"/>
    </source>
</evidence>
<feature type="binding site" evidence="11">
    <location>
        <position position="164"/>
    </location>
    <ligand>
        <name>substrate</name>
    </ligand>
</feature>
<feature type="binding site" evidence="11">
    <location>
        <position position="226"/>
    </location>
    <ligand>
        <name>FMN</name>
        <dbReference type="ChEBI" id="CHEBI:58210"/>
    </ligand>
</feature>
<feature type="binding site" evidence="11">
    <location>
        <begin position="99"/>
        <end position="101"/>
    </location>
    <ligand>
        <name>substrate</name>
    </ligand>
</feature>
<dbReference type="InterPro" id="IPR011179">
    <property type="entry name" value="IPdP_isomerase"/>
</dbReference>